<dbReference type="RefSeq" id="WP_046481311.1">
    <property type="nucleotide sequence ID" value="NZ_CP011132.1"/>
</dbReference>
<dbReference type="HOGENOM" id="CLU_184344_1_0_6"/>
<name>A0A0F6TUQ3_CITAM</name>
<evidence type="ECO:0000256" key="1">
    <source>
        <dbReference type="SAM" id="Coils"/>
    </source>
</evidence>
<dbReference type="KEGG" id="cama:F384_09855"/>
<proteinExistence type="predicted"/>
<dbReference type="OrthoDB" id="6548218at2"/>
<evidence type="ECO:0000313" key="3">
    <source>
        <dbReference type="Proteomes" id="UP000034085"/>
    </source>
</evidence>
<dbReference type="PATRIC" id="fig|1261127.3.peg.2053"/>
<reference evidence="2 3" key="1">
    <citation type="journal article" date="2013" name="Appl. Microbiol. Biotechnol.">
        <title>Glycerol assimilation and production of 1,3-propanediol by Citrobacter amalonaticus Y19.</title>
        <authorList>
            <person name="Ainala S.K."/>
            <person name="Ashok S."/>
            <person name="Ko Y."/>
            <person name="Park S."/>
        </authorList>
    </citation>
    <scope>NUCLEOTIDE SEQUENCE [LARGE SCALE GENOMIC DNA]</scope>
    <source>
        <strain evidence="2 3">Y19</strain>
    </source>
</reference>
<dbReference type="AlphaFoldDB" id="A0A0F6TUQ3"/>
<protein>
    <submittedName>
        <fullName evidence="2">Uncharacterized protein</fullName>
    </submittedName>
</protein>
<organism evidence="2 3">
    <name type="scientific">Citrobacter amalonaticus Y19</name>
    <dbReference type="NCBI Taxonomy" id="1261127"/>
    <lineage>
        <taxon>Bacteria</taxon>
        <taxon>Pseudomonadati</taxon>
        <taxon>Pseudomonadota</taxon>
        <taxon>Gammaproteobacteria</taxon>
        <taxon>Enterobacterales</taxon>
        <taxon>Enterobacteriaceae</taxon>
        <taxon>Citrobacter</taxon>
    </lineage>
</organism>
<dbReference type="EMBL" id="CP011132">
    <property type="protein sequence ID" value="AKE58932.1"/>
    <property type="molecule type" value="Genomic_DNA"/>
</dbReference>
<gene>
    <name evidence="2" type="ORF">F384_09855</name>
</gene>
<evidence type="ECO:0000313" key="2">
    <source>
        <dbReference type="EMBL" id="AKE58932.1"/>
    </source>
</evidence>
<dbReference type="Proteomes" id="UP000034085">
    <property type="component" value="Chromosome"/>
</dbReference>
<sequence length="73" mass="8516">MNYPGNEELRMDIARLANDVNELHQRIKLLEQKYRWDSDSLVHGLAGQTLRIAEISCSTLHQQIYELDLVFSD</sequence>
<keyword evidence="1" id="KW-0175">Coiled coil</keyword>
<feature type="coiled-coil region" evidence="1">
    <location>
        <begin position="6"/>
        <end position="33"/>
    </location>
</feature>
<accession>A0A0F6TUQ3</accession>